<dbReference type="AlphaFoldDB" id="A0A6A6VQY0"/>
<evidence type="ECO:0000256" key="2">
    <source>
        <dbReference type="ARBA" id="ARBA00022840"/>
    </source>
</evidence>
<sequence length="663" mass="74186">MRKLSRDSRYITQRVFRRTTSSDIRNHPLIKISNGTFYQLHPQTKPSGCITSAPRPLFENLSISIPSFTTPNQHWAILSPSSTVRTSFLKILHGQMICQPPTARTYPYLTTRASATHTQNIRSPERSITYVGFDNDKKSFGGAYLSARYESRVEETDFTLQQYLTGDTQLNPSADCMQPNTLAEEVSIAVATDLDLMKLLKKPVNMLSNGQSRRARIGKALLTKPELLLLDAPFIGLDPFVTEQISSLLERLSNTLQPRIFIALRPQDVIPAWITHIIYANRNSKVMCLGPREDVMDVLRQEYEAVEAMDSYSSLSADKLETLEVGRHLVRKGDFIRNNARVQRSISVDGYHHTDPVDHATSEVLVEMKGVNVKYGDNSVLGDWSQIVDSREQKGLWWNVRRGERWGIFGANGSGKTTLLSLITSDHPQTYSAPVKLFGRARLPSPGRPGISIFDIQSRIGHASPEVHALFPRHLTIRGTLESAFGDTPLTKPRLDPFAVARVNACLAWFSEELNPGYKPRASHDLHWSVAANFADLSFSSQRVLLFLRALVRQPDIIILDEAFSGMDDTVRTKCLLFLSWGETKTLHDDAYMADKPVVNGINANQALLCVSHSMDDVPGCVRQWICLPESGTGSPRIGKLNGPVGLDARRWDNIWNYGGSVM</sequence>
<feature type="domain" description="ABC transporter" evidence="3">
    <location>
        <begin position="368"/>
        <end position="638"/>
    </location>
</feature>
<dbReference type="GO" id="GO:0016887">
    <property type="term" value="F:ATP hydrolysis activity"/>
    <property type="evidence" value="ECO:0007669"/>
    <property type="project" value="InterPro"/>
</dbReference>
<evidence type="ECO:0000313" key="5">
    <source>
        <dbReference type="Proteomes" id="UP000799437"/>
    </source>
</evidence>
<dbReference type="InterPro" id="IPR003439">
    <property type="entry name" value="ABC_transporter-like_ATP-bd"/>
</dbReference>
<dbReference type="InterPro" id="IPR027417">
    <property type="entry name" value="P-loop_NTPase"/>
</dbReference>
<dbReference type="RefSeq" id="XP_033595519.1">
    <property type="nucleotide sequence ID" value="XM_033742192.1"/>
</dbReference>
<dbReference type="InterPro" id="IPR050334">
    <property type="entry name" value="Molybdenum_import_ModC"/>
</dbReference>
<gene>
    <name evidence="4" type="ORF">EJ05DRAFT_445716</name>
</gene>
<keyword evidence="2" id="KW-0067">ATP-binding</keyword>
<dbReference type="InterPro" id="IPR003593">
    <property type="entry name" value="AAA+_ATPase"/>
</dbReference>
<dbReference type="GO" id="GO:0005524">
    <property type="term" value="F:ATP binding"/>
    <property type="evidence" value="ECO:0007669"/>
    <property type="project" value="UniProtKB-KW"/>
</dbReference>
<keyword evidence="5" id="KW-1185">Reference proteome</keyword>
<name>A0A6A6VQY0_9PEZI</name>
<dbReference type="Gene3D" id="3.40.50.300">
    <property type="entry name" value="P-loop containing nucleotide triphosphate hydrolases"/>
    <property type="match status" value="2"/>
</dbReference>
<keyword evidence="1" id="KW-0547">Nucleotide-binding</keyword>
<feature type="domain" description="ABC transporter" evidence="3">
    <location>
        <begin position="68"/>
        <end position="308"/>
    </location>
</feature>
<evidence type="ECO:0000313" key="4">
    <source>
        <dbReference type="EMBL" id="KAF2753068.1"/>
    </source>
</evidence>
<organism evidence="4 5">
    <name type="scientific">Pseudovirgaria hyperparasitica</name>
    <dbReference type="NCBI Taxonomy" id="470096"/>
    <lineage>
        <taxon>Eukaryota</taxon>
        <taxon>Fungi</taxon>
        <taxon>Dikarya</taxon>
        <taxon>Ascomycota</taxon>
        <taxon>Pezizomycotina</taxon>
        <taxon>Dothideomycetes</taxon>
        <taxon>Dothideomycetes incertae sedis</taxon>
        <taxon>Acrospermales</taxon>
        <taxon>Acrospermaceae</taxon>
        <taxon>Pseudovirgaria</taxon>
    </lineage>
</organism>
<dbReference type="GO" id="GO:0005739">
    <property type="term" value="C:mitochondrion"/>
    <property type="evidence" value="ECO:0007669"/>
    <property type="project" value="TreeGrafter"/>
</dbReference>
<dbReference type="GeneID" id="54483246"/>
<evidence type="ECO:0000256" key="1">
    <source>
        <dbReference type="ARBA" id="ARBA00022741"/>
    </source>
</evidence>
<dbReference type="SUPFAM" id="SSF52540">
    <property type="entry name" value="P-loop containing nucleoside triphosphate hydrolases"/>
    <property type="match status" value="2"/>
</dbReference>
<dbReference type="Pfam" id="PF00005">
    <property type="entry name" value="ABC_tran"/>
    <property type="match status" value="2"/>
</dbReference>
<dbReference type="SMART" id="SM00382">
    <property type="entry name" value="AAA"/>
    <property type="match status" value="2"/>
</dbReference>
<dbReference type="PANTHER" id="PTHR43514">
    <property type="entry name" value="ABC TRANSPORTER I FAMILY MEMBER 10"/>
    <property type="match status" value="1"/>
</dbReference>
<protein>
    <submittedName>
        <fullName evidence="4">ABC transporter-like protein</fullName>
    </submittedName>
</protein>
<reference evidence="4" key="1">
    <citation type="journal article" date="2020" name="Stud. Mycol.">
        <title>101 Dothideomycetes genomes: a test case for predicting lifestyles and emergence of pathogens.</title>
        <authorList>
            <person name="Haridas S."/>
            <person name="Albert R."/>
            <person name="Binder M."/>
            <person name="Bloem J."/>
            <person name="Labutti K."/>
            <person name="Salamov A."/>
            <person name="Andreopoulos B."/>
            <person name="Baker S."/>
            <person name="Barry K."/>
            <person name="Bills G."/>
            <person name="Bluhm B."/>
            <person name="Cannon C."/>
            <person name="Castanera R."/>
            <person name="Culley D."/>
            <person name="Daum C."/>
            <person name="Ezra D."/>
            <person name="Gonzalez J."/>
            <person name="Henrissat B."/>
            <person name="Kuo A."/>
            <person name="Liang C."/>
            <person name="Lipzen A."/>
            <person name="Lutzoni F."/>
            <person name="Magnuson J."/>
            <person name="Mondo S."/>
            <person name="Nolan M."/>
            <person name="Ohm R."/>
            <person name="Pangilinan J."/>
            <person name="Park H.-J."/>
            <person name="Ramirez L."/>
            <person name="Alfaro M."/>
            <person name="Sun H."/>
            <person name="Tritt A."/>
            <person name="Yoshinaga Y."/>
            <person name="Zwiers L.-H."/>
            <person name="Turgeon B."/>
            <person name="Goodwin S."/>
            <person name="Spatafora J."/>
            <person name="Crous P."/>
            <person name="Grigoriev I."/>
        </authorList>
    </citation>
    <scope>NUCLEOTIDE SEQUENCE</scope>
    <source>
        <strain evidence="4">CBS 121739</strain>
    </source>
</reference>
<accession>A0A6A6VQY0</accession>
<dbReference type="EMBL" id="ML996588">
    <property type="protein sequence ID" value="KAF2753068.1"/>
    <property type="molecule type" value="Genomic_DNA"/>
</dbReference>
<proteinExistence type="predicted"/>
<evidence type="ECO:0000259" key="3">
    <source>
        <dbReference type="PROSITE" id="PS50893"/>
    </source>
</evidence>
<dbReference type="PROSITE" id="PS50893">
    <property type="entry name" value="ABC_TRANSPORTER_2"/>
    <property type="match status" value="2"/>
</dbReference>
<dbReference type="PANTHER" id="PTHR43514:SF4">
    <property type="entry name" value="ABC TRANSPORTER I FAMILY MEMBER 10"/>
    <property type="match status" value="1"/>
</dbReference>
<dbReference type="OrthoDB" id="10255969at2759"/>
<dbReference type="Proteomes" id="UP000799437">
    <property type="component" value="Unassembled WGS sequence"/>
</dbReference>